<proteinExistence type="predicted"/>
<feature type="domain" description="ARG and Rhodanese-Phosphatase-superfamily-associated" evidence="2">
    <location>
        <begin position="113"/>
        <end position="405"/>
    </location>
</feature>
<feature type="region of interest" description="Disordered" evidence="1">
    <location>
        <begin position="408"/>
        <end position="482"/>
    </location>
</feature>
<keyword evidence="4" id="KW-1185">Reference proteome</keyword>
<sequence>MRHYILFVIFAILCCCTNSKNNEALLQTSQNKTEKAIVSVPQKNKGEESKKEATENEVTHENHRENLEEEKNLLSNSAPAQSFEVNSLEQSDAPLPTMEVTETTSPAPSKKSKYQISGPYMYENLCIYLLHGEDKIKTKNIITLDEAMASEKIKVYETGTVSQLSVENLTADTAIYLHAGDIVKGGKQDRTIANDMVLLPKTGKKSVRSFCVESGRWSKRAGEKLDQFSSNKYQVASKKLKLAVKYAQNQQQVWNQVRTAQSKLSKNLNTNVQSNVSQTSMQLTLENKKLKEKTQQYMEALRHLASEKSDSVGFIFAINGKLNQADIYGSNFLFSKLWEKLLHSCATEAISEQVIEHQNPQIAQVDEWLAKMRSGKEKARKVNTNSRNIVYQSDSSIGEDVYVDSDLFDGGDEASDFEEDDADDLLHSSYTDTSDIDPDEMQEQNYDDSNNIEIDEEHEWLDENIDEEGDLDEGNEEDDLDD</sequence>
<evidence type="ECO:0000313" key="3">
    <source>
        <dbReference type="EMBL" id="BBM84687.1"/>
    </source>
</evidence>
<name>A0A5S9INC0_UABAM</name>
<feature type="compositionally biased region" description="Basic and acidic residues" evidence="1">
    <location>
        <begin position="44"/>
        <end position="72"/>
    </location>
</feature>
<feature type="region of interest" description="Disordered" evidence="1">
    <location>
        <begin position="29"/>
        <end position="112"/>
    </location>
</feature>
<gene>
    <name evidence="3" type="ORF">UABAM_03048</name>
</gene>
<reference evidence="3 4" key="1">
    <citation type="submission" date="2019-08" db="EMBL/GenBank/DDBJ databases">
        <title>Complete genome sequence of Candidatus Uab amorphum.</title>
        <authorList>
            <person name="Shiratori T."/>
            <person name="Suzuki S."/>
            <person name="Kakizawa Y."/>
            <person name="Ishida K."/>
        </authorList>
    </citation>
    <scope>NUCLEOTIDE SEQUENCE [LARGE SCALE GENOMIC DNA]</scope>
    <source>
        <strain evidence="3 4">SRT547</strain>
    </source>
</reference>
<dbReference type="Proteomes" id="UP000326354">
    <property type="component" value="Chromosome"/>
</dbReference>
<dbReference type="InterPro" id="IPR046699">
    <property type="entry name" value="ARPP-1"/>
</dbReference>
<accession>A0A5S9INC0</accession>
<dbReference type="KEGG" id="uam:UABAM_03048"/>
<feature type="compositionally biased region" description="Acidic residues" evidence="1">
    <location>
        <begin position="453"/>
        <end position="482"/>
    </location>
</feature>
<protein>
    <recommendedName>
        <fullName evidence="2">ARG and Rhodanese-Phosphatase-superfamily-associated domain-containing protein</fullName>
    </recommendedName>
</protein>
<organism evidence="3 4">
    <name type="scientific">Uabimicrobium amorphum</name>
    <dbReference type="NCBI Taxonomy" id="2596890"/>
    <lineage>
        <taxon>Bacteria</taxon>
        <taxon>Pseudomonadati</taxon>
        <taxon>Planctomycetota</taxon>
        <taxon>Candidatus Uabimicrobiia</taxon>
        <taxon>Candidatus Uabimicrobiales</taxon>
        <taxon>Candidatus Uabimicrobiaceae</taxon>
        <taxon>Candidatus Uabimicrobium</taxon>
    </lineage>
</organism>
<dbReference type="AlphaFoldDB" id="A0A5S9INC0"/>
<dbReference type="EMBL" id="AP019860">
    <property type="protein sequence ID" value="BBM84687.1"/>
    <property type="molecule type" value="Genomic_DNA"/>
</dbReference>
<feature type="compositionally biased region" description="Acidic residues" evidence="1">
    <location>
        <begin position="434"/>
        <end position="446"/>
    </location>
</feature>
<dbReference type="RefSeq" id="WP_151968824.1">
    <property type="nucleotide sequence ID" value="NZ_AP019860.1"/>
</dbReference>
<evidence type="ECO:0000259" key="2">
    <source>
        <dbReference type="Pfam" id="PF20208"/>
    </source>
</evidence>
<feature type="compositionally biased region" description="Polar residues" evidence="1">
    <location>
        <begin position="75"/>
        <end position="90"/>
    </location>
</feature>
<feature type="compositionally biased region" description="Acidic residues" evidence="1">
    <location>
        <begin position="408"/>
        <end position="423"/>
    </location>
</feature>
<dbReference type="Pfam" id="PF20208">
    <property type="entry name" value="ARPP-1"/>
    <property type="match status" value="1"/>
</dbReference>
<evidence type="ECO:0000256" key="1">
    <source>
        <dbReference type="SAM" id="MobiDB-lite"/>
    </source>
</evidence>
<dbReference type="OrthoDB" id="9796904at2"/>
<evidence type="ECO:0000313" key="4">
    <source>
        <dbReference type="Proteomes" id="UP000326354"/>
    </source>
</evidence>